<proteinExistence type="predicted"/>
<reference evidence="2 3" key="1">
    <citation type="submission" date="2020-10" db="EMBL/GenBank/DDBJ databases">
        <title>The Coptis chinensis genome and diversification of protoberbering-type alkaloids.</title>
        <authorList>
            <person name="Wang B."/>
            <person name="Shu S."/>
            <person name="Song C."/>
            <person name="Liu Y."/>
        </authorList>
    </citation>
    <scope>NUCLEOTIDE SEQUENCE [LARGE SCALE GENOMIC DNA]</scope>
    <source>
        <strain evidence="2">HL-2020</strain>
        <tissue evidence="2">Leaf</tissue>
    </source>
</reference>
<protein>
    <recommendedName>
        <fullName evidence="1">Agenet domain-containing protein</fullName>
    </recommendedName>
</protein>
<name>A0A835HUH3_9MAGN</name>
<gene>
    <name evidence="2" type="ORF">IFM89_017583</name>
</gene>
<dbReference type="Proteomes" id="UP000631114">
    <property type="component" value="Unassembled WGS sequence"/>
</dbReference>
<evidence type="ECO:0000313" key="3">
    <source>
        <dbReference type="Proteomes" id="UP000631114"/>
    </source>
</evidence>
<dbReference type="EMBL" id="JADFTS010000005">
    <property type="protein sequence ID" value="KAF9605564.1"/>
    <property type="molecule type" value="Genomic_DNA"/>
</dbReference>
<dbReference type="InterPro" id="IPR008395">
    <property type="entry name" value="Agenet-like_dom"/>
</dbReference>
<dbReference type="PANTHER" id="PTHR31917">
    <property type="entry name" value="AGENET DOMAIN-CONTAINING PROTEIN-RELATED"/>
    <property type="match status" value="1"/>
</dbReference>
<dbReference type="PANTHER" id="PTHR31917:SF147">
    <property type="entry name" value="AGENET DOMAIN-CONTAINING PROTEIN"/>
    <property type="match status" value="1"/>
</dbReference>
<evidence type="ECO:0000313" key="2">
    <source>
        <dbReference type="EMBL" id="KAF9605564.1"/>
    </source>
</evidence>
<dbReference type="Pfam" id="PF05641">
    <property type="entry name" value="Agenet"/>
    <property type="match status" value="1"/>
</dbReference>
<organism evidence="2 3">
    <name type="scientific">Coptis chinensis</name>
    <dbReference type="NCBI Taxonomy" id="261450"/>
    <lineage>
        <taxon>Eukaryota</taxon>
        <taxon>Viridiplantae</taxon>
        <taxon>Streptophyta</taxon>
        <taxon>Embryophyta</taxon>
        <taxon>Tracheophyta</taxon>
        <taxon>Spermatophyta</taxon>
        <taxon>Magnoliopsida</taxon>
        <taxon>Ranunculales</taxon>
        <taxon>Ranunculaceae</taxon>
        <taxon>Coptidoideae</taxon>
        <taxon>Coptis</taxon>
    </lineage>
</organism>
<sequence length="167" mass="19270">MYSQSLFHSTWRSQTLNLLVKEKAAEPSFTNGTQVEVSLPDKHCCGAWFPATVIKKTKSDSFFVPYNSLRLSVAAGLLRDIVHAKHIRPSPPENFRGIPFYVADKFQHQSNRRAFNQNELRCHIEWINEEMVQQSRVGNEMVDPQLFPRVLLLFSSIEYDKNIDFPG</sequence>
<keyword evidence="3" id="KW-1185">Reference proteome</keyword>
<feature type="domain" description="Agenet" evidence="1">
    <location>
        <begin position="27"/>
        <end position="95"/>
    </location>
</feature>
<evidence type="ECO:0000259" key="1">
    <source>
        <dbReference type="SMART" id="SM00743"/>
    </source>
</evidence>
<comment type="caution">
    <text evidence="2">The sequence shown here is derived from an EMBL/GenBank/DDBJ whole genome shotgun (WGS) entry which is preliminary data.</text>
</comment>
<dbReference type="InterPro" id="IPR014002">
    <property type="entry name" value="Agenet_dom_plant"/>
</dbReference>
<dbReference type="Gene3D" id="2.30.30.140">
    <property type="match status" value="1"/>
</dbReference>
<accession>A0A835HUH3</accession>
<dbReference type="SMART" id="SM00743">
    <property type="entry name" value="Agenet"/>
    <property type="match status" value="1"/>
</dbReference>
<dbReference type="AlphaFoldDB" id="A0A835HUH3"/>